<feature type="transmembrane region" description="Helical" evidence="1">
    <location>
        <begin position="571"/>
        <end position="596"/>
    </location>
</feature>
<comment type="caution">
    <text evidence="2">The sequence shown here is derived from an EMBL/GenBank/DDBJ whole genome shotgun (WGS) entry which is preliminary data.</text>
</comment>
<keyword evidence="3" id="KW-1185">Reference proteome</keyword>
<evidence type="ECO:0000256" key="1">
    <source>
        <dbReference type="SAM" id="Phobius"/>
    </source>
</evidence>
<feature type="transmembrane region" description="Helical" evidence="1">
    <location>
        <begin position="1417"/>
        <end position="1437"/>
    </location>
</feature>
<accession>A0A3R7A5H6</accession>
<feature type="non-terminal residue" evidence="2">
    <location>
        <position position="1"/>
    </location>
</feature>
<keyword evidence="1" id="KW-0472">Membrane</keyword>
<evidence type="ECO:0000313" key="2">
    <source>
        <dbReference type="EMBL" id="RHY26598.1"/>
    </source>
</evidence>
<keyword evidence="1" id="KW-0812">Transmembrane</keyword>
<feature type="transmembrane region" description="Helical" evidence="1">
    <location>
        <begin position="742"/>
        <end position="762"/>
    </location>
</feature>
<name>A0A3R7A5H6_9STRA</name>
<dbReference type="EMBL" id="QUSY01000957">
    <property type="protein sequence ID" value="RHY26598.1"/>
    <property type="molecule type" value="Genomic_DNA"/>
</dbReference>
<dbReference type="VEuPathDB" id="FungiDB:H310_08761"/>
<keyword evidence="1" id="KW-1133">Transmembrane helix</keyword>
<protein>
    <recommendedName>
        <fullName evidence="4">Transmembrane protein</fullName>
    </recommendedName>
</protein>
<feature type="transmembrane region" description="Helical" evidence="1">
    <location>
        <begin position="1327"/>
        <end position="1355"/>
    </location>
</feature>
<feature type="transmembrane region" description="Helical" evidence="1">
    <location>
        <begin position="1376"/>
        <end position="1397"/>
    </location>
</feature>
<gene>
    <name evidence="2" type="ORF">DYB32_008466</name>
</gene>
<feature type="transmembrane region" description="Helical" evidence="1">
    <location>
        <begin position="1504"/>
        <end position="1521"/>
    </location>
</feature>
<sequence>AMAVMASVGITLAYMTILDSYVQNDYFWTHFNETGAQTFVADVFNAQLWTAAPGPDGRPPLDLFSIDVAIAKDYSAPHTSTTIQASRNRRIATEELHDIAFAIPALRAQSIRKSARSLTCPCWLDFDRRWEVAYTTKRQRRCHARYADNGAAYLEAMLRNTDWTKWYIMWGSGFEAAYGGALRELLGGAAWLEQTTTALATTAVDAEIEWWTRHNVSRYTIAWHNHYEIGFDDSVILRNAVSTFSIPLHHVVSQEGLWTSYLASAGLWNGCYFAVEANVSLVRGASNSLHSRPDAVSPELWTGGYPDTAWSVLLHDTVGPIGSIDILYVQPPRAFLDLHSDMSKALLLRLQDSSVPSMPAPTHLDMVPTPWRKQGMLFAGGNPLCYTGATRLYVQQSIGFDDGCIDPYPPMAVDATSFNTILALWLVEQSHGNNASHADMCLSTGSHAQPACNSAISLGRSFLANSMAFSTLEASATSISQAVQAVEDLHVELMQYASYNGTPLVLRQSLLDKHDLSWSFFGWLHLLDWAQGVREVLAIEGDEATMVLISKQYAAQSFVADPLATPMRFAFALWVLLWYMNVVMFAVVMLAVASAVPSKLPWRHWMVMHRVAGVVWIGRPLLILRGLTAMALLSTSKVQLVAHHGFTSLAVTPRSAWETCVIAGEAVWLTYSINDILSLATGMHTLRCGVINAGLVWTFYVVLDLLHPVMPSVSTRRRCVSHNMEVQMSSVGARRYRHQARAVAGLTFLVASVASSASFIVVTKAQFTNNFLWQGFNSSGMQAFLVDWYNLEVVFRSEATLLDDQHVHLQALYNGTATTVSTSQFASNTVQFDRLSLAALIAGLQTTAPCDLPWVATQFCWVDFRRRWQVANSVLRQRRCDRHMPSNGAVYMEALFRNTDMARFTACWGDALDVGLFRDLRQTWDGHQWIRDVFNAPLRPADELLFWAAHNITTFTVQWQNYKSIGLVETLVVQSALGMSYPLTMKTSNGTFRFDLETSRKMYWGWGGDLWAITNTTMEGPGASLIRSSATFAFRNDSIESVLARNDTISLPLDPGLSLVRSVVGPFGSTDMFHVGCPEPVLRLVRAFLEVDHAALLTHDDAQVDVSFTSDVMKPIPTAWQRYSESKGGNILCPAIVGSGPLPSGMIALLTMYMSCGAYVMEVFPLTRRGLAFSSIAWGGHLKCPSGGDGCAFISDACSNITTPSTTCKKSFLAVLAWTKEYMSRASQAALFQSSQEVKQGLLDMQLEVVQYAQLDESSPLELLRAPLFDPADPHFELVAWQIVFEWAMGFREVVSFQGDVGTMNIVSTYQTYTSTQPNPLEIPTNVAFYCMLCLQYTTAVIFVVTLITIVYIAASKGRVEGLNMMKVNRVAGIVWVGRPLLCLRSLVAILLLATSSPRLEQSGTFTTLAKRASDEWVATLFSGSEACWLVIVITDVGMAATRDLTNKYSWNSTVAVAALATLLSMTYPVEPTFILHRTCTTPQVNFQVECCAGVVQIGSLARVVQLVLLTSVVIVLCYVWQRWRRPQFRLPHHTTSHLLPAGALYLYNKQPWIVKSTLYLDKASAFLCGLIAVSYNRSMYVLDVKMWRVHVIAIDSAVDLPPLAMNSHLQRSIASAVPLIN</sequence>
<feature type="transmembrane region" description="Helical" evidence="1">
    <location>
        <begin position="1449"/>
        <end position="1468"/>
    </location>
</feature>
<evidence type="ECO:0008006" key="4">
    <source>
        <dbReference type="Google" id="ProtNLM"/>
    </source>
</evidence>
<dbReference type="VEuPathDB" id="FungiDB:H310_14957"/>
<evidence type="ECO:0000313" key="3">
    <source>
        <dbReference type="Proteomes" id="UP000285060"/>
    </source>
</evidence>
<organism evidence="2 3">
    <name type="scientific">Aphanomyces invadans</name>
    <dbReference type="NCBI Taxonomy" id="157072"/>
    <lineage>
        <taxon>Eukaryota</taxon>
        <taxon>Sar</taxon>
        <taxon>Stramenopiles</taxon>
        <taxon>Oomycota</taxon>
        <taxon>Saprolegniomycetes</taxon>
        <taxon>Saprolegniales</taxon>
        <taxon>Verrucalvaceae</taxon>
        <taxon>Aphanomyces</taxon>
    </lineage>
</organism>
<proteinExistence type="predicted"/>
<reference evidence="2 3" key="1">
    <citation type="submission" date="2018-08" db="EMBL/GenBank/DDBJ databases">
        <title>Aphanomyces genome sequencing and annotation.</title>
        <authorList>
            <person name="Minardi D."/>
            <person name="Oidtmann B."/>
            <person name="Van Der Giezen M."/>
            <person name="Studholme D.J."/>
        </authorList>
    </citation>
    <scope>NUCLEOTIDE SEQUENCE [LARGE SCALE GENOMIC DNA]</scope>
    <source>
        <strain evidence="2 3">NJM0002</strain>
    </source>
</reference>
<dbReference type="Proteomes" id="UP000285060">
    <property type="component" value="Unassembled WGS sequence"/>
</dbReference>